<gene>
    <name evidence="2" type="primary">dat_1</name>
    <name evidence="2" type="ORF">Fuma_00862</name>
</gene>
<reference evidence="2 3" key="1">
    <citation type="journal article" date="2016" name="Front. Microbiol.">
        <title>Fuerstia marisgermanicae gen. nov., sp. nov., an Unusual Member of the Phylum Planctomycetes from the German Wadden Sea.</title>
        <authorList>
            <person name="Kohn T."/>
            <person name="Heuer A."/>
            <person name="Jogler M."/>
            <person name="Vollmers J."/>
            <person name="Boedeker C."/>
            <person name="Bunk B."/>
            <person name="Rast P."/>
            <person name="Borchert D."/>
            <person name="Glockner I."/>
            <person name="Freese H.M."/>
            <person name="Klenk H.P."/>
            <person name="Overmann J."/>
            <person name="Kaster A.K."/>
            <person name="Rohde M."/>
            <person name="Wiegand S."/>
            <person name="Jogler C."/>
        </authorList>
    </citation>
    <scope>NUCLEOTIDE SEQUENCE [LARGE SCALE GENOMIC DNA]</scope>
    <source>
        <strain evidence="2 3">NH11</strain>
    </source>
</reference>
<dbReference type="SUPFAM" id="SSF56752">
    <property type="entry name" value="D-aminoacid aminotransferase-like PLP-dependent enzymes"/>
    <property type="match status" value="1"/>
</dbReference>
<dbReference type="KEGG" id="fmr:Fuma_00862"/>
<dbReference type="GO" id="GO:0046394">
    <property type="term" value="P:carboxylic acid biosynthetic process"/>
    <property type="evidence" value="ECO:0007669"/>
    <property type="project" value="UniProtKB-ARBA"/>
</dbReference>
<keyword evidence="2" id="KW-0032">Aminotransferase</keyword>
<dbReference type="PANTHER" id="PTHR42743">
    <property type="entry name" value="AMINO-ACID AMINOTRANSFERASE"/>
    <property type="match status" value="1"/>
</dbReference>
<dbReference type="GO" id="GO:0047810">
    <property type="term" value="F:D-alanine-2-oxoglutarate aminotransferase activity"/>
    <property type="evidence" value="ECO:0007669"/>
    <property type="project" value="UniProtKB-EC"/>
</dbReference>
<dbReference type="Proteomes" id="UP000187735">
    <property type="component" value="Chromosome"/>
</dbReference>
<name>A0A1P8WB69_9PLAN</name>
<dbReference type="AlphaFoldDB" id="A0A1P8WB69"/>
<dbReference type="EMBL" id="CP017641">
    <property type="protein sequence ID" value="APZ91276.1"/>
    <property type="molecule type" value="Genomic_DNA"/>
</dbReference>
<evidence type="ECO:0000256" key="1">
    <source>
        <dbReference type="ARBA" id="ARBA00009320"/>
    </source>
</evidence>
<protein>
    <submittedName>
        <fullName evidence="2">D-alanine aminotransferase</fullName>
        <ecNumber evidence="2">2.6.1.21</ecNumber>
    </submittedName>
</protein>
<dbReference type="InterPro" id="IPR050571">
    <property type="entry name" value="Class-IV_PLP-Dep_Aminotrnsfr"/>
</dbReference>
<dbReference type="InterPro" id="IPR043131">
    <property type="entry name" value="BCAT-like_N"/>
</dbReference>
<dbReference type="PANTHER" id="PTHR42743:SF13">
    <property type="entry name" value="P-LOOP CONTAINING NUCLEOSIDE TRIPHOSPHATE HYDROLASE PROTEIN"/>
    <property type="match status" value="1"/>
</dbReference>
<accession>A0A1P8WB69</accession>
<keyword evidence="3" id="KW-1185">Reference proteome</keyword>
<dbReference type="Pfam" id="PF01063">
    <property type="entry name" value="Aminotran_4"/>
    <property type="match status" value="1"/>
</dbReference>
<evidence type="ECO:0000313" key="3">
    <source>
        <dbReference type="Proteomes" id="UP000187735"/>
    </source>
</evidence>
<dbReference type="Gene3D" id="3.20.10.10">
    <property type="entry name" value="D-amino Acid Aminotransferase, subunit A, domain 2"/>
    <property type="match status" value="1"/>
</dbReference>
<sequence>MNLKFMIKRSGRGASREVRLLSAAFRIGHKSTEIRIDGTNFMAQPIAWLNGRQLAFDQMALPVWDLGVVAGASISEMARTYGHVPFRLKEHVQRLVDSCEELGLELPYDHLTLTATATELVVENCKLLDESDDLGIVWFVTAGSNATYLAEGTVPGPSVGIHTFRLPFHLWKAGASEGVRLRIPHVRQISNSIFPVHRKVRNRLHWWLADRAVSANSSGCRALLLDEDGFLTETSTSAFFGVVDGTILSPRRNVLDSMSRRLVQEAATELGLRFELADLPASAIQKMNEVFLSSTPVGLLPVQSIDGTAFPVNQPDSVLERILGWWTAKTGLNPLQQVLERN</sequence>
<dbReference type="InterPro" id="IPR001544">
    <property type="entry name" value="Aminotrans_IV"/>
</dbReference>
<dbReference type="STRING" id="1891926.Fuma_00862"/>
<dbReference type="InterPro" id="IPR036038">
    <property type="entry name" value="Aminotransferase-like"/>
</dbReference>
<dbReference type="InterPro" id="IPR043132">
    <property type="entry name" value="BCAT-like_C"/>
</dbReference>
<dbReference type="Gene3D" id="3.30.470.10">
    <property type="match status" value="1"/>
</dbReference>
<proteinExistence type="inferred from homology"/>
<keyword evidence="2" id="KW-0808">Transferase</keyword>
<dbReference type="RefSeq" id="WP_077023062.1">
    <property type="nucleotide sequence ID" value="NZ_CP017641.1"/>
</dbReference>
<organism evidence="2 3">
    <name type="scientific">Fuerstiella marisgermanici</name>
    <dbReference type="NCBI Taxonomy" id="1891926"/>
    <lineage>
        <taxon>Bacteria</taxon>
        <taxon>Pseudomonadati</taxon>
        <taxon>Planctomycetota</taxon>
        <taxon>Planctomycetia</taxon>
        <taxon>Planctomycetales</taxon>
        <taxon>Planctomycetaceae</taxon>
        <taxon>Fuerstiella</taxon>
    </lineage>
</organism>
<evidence type="ECO:0000313" key="2">
    <source>
        <dbReference type="EMBL" id="APZ91276.1"/>
    </source>
</evidence>
<comment type="similarity">
    <text evidence="1">Belongs to the class-IV pyridoxal-phosphate-dependent aminotransferase family.</text>
</comment>
<dbReference type="OrthoDB" id="9805628at2"/>
<dbReference type="EC" id="2.6.1.21" evidence="2"/>